<organism evidence="1 2">
    <name type="scientific">Apostasia shenzhenica</name>
    <dbReference type="NCBI Taxonomy" id="1088818"/>
    <lineage>
        <taxon>Eukaryota</taxon>
        <taxon>Viridiplantae</taxon>
        <taxon>Streptophyta</taxon>
        <taxon>Embryophyta</taxon>
        <taxon>Tracheophyta</taxon>
        <taxon>Spermatophyta</taxon>
        <taxon>Magnoliopsida</taxon>
        <taxon>Liliopsida</taxon>
        <taxon>Asparagales</taxon>
        <taxon>Orchidaceae</taxon>
        <taxon>Apostasioideae</taxon>
        <taxon>Apostasia</taxon>
    </lineage>
</organism>
<evidence type="ECO:0000313" key="2">
    <source>
        <dbReference type="Proteomes" id="UP000236161"/>
    </source>
</evidence>
<dbReference type="Proteomes" id="UP000236161">
    <property type="component" value="Unassembled WGS sequence"/>
</dbReference>
<reference evidence="1 2" key="1">
    <citation type="journal article" date="2017" name="Nature">
        <title>The Apostasia genome and the evolution of orchids.</title>
        <authorList>
            <person name="Zhang G.Q."/>
            <person name="Liu K.W."/>
            <person name="Li Z."/>
            <person name="Lohaus R."/>
            <person name="Hsiao Y.Y."/>
            <person name="Niu S.C."/>
            <person name="Wang J.Y."/>
            <person name="Lin Y.C."/>
            <person name="Xu Q."/>
            <person name="Chen L.J."/>
            <person name="Yoshida K."/>
            <person name="Fujiwara S."/>
            <person name="Wang Z.W."/>
            <person name="Zhang Y.Q."/>
            <person name="Mitsuda N."/>
            <person name="Wang M."/>
            <person name="Liu G.H."/>
            <person name="Pecoraro L."/>
            <person name="Huang H.X."/>
            <person name="Xiao X.J."/>
            <person name="Lin M."/>
            <person name="Wu X.Y."/>
            <person name="Wu W.L."/>
            <person name="Chen Y.Y."/>
            <person name="Chang S.B."/>
            <person name="Sakamoto S."/>
            <person name="Ohme-Takagi M."/>
            <person name="Yagi M."/>
            <person name="Zeng S.J."/>
            <person name="Shen C.Y."/>
            <person name="Yeh C.M."/>
            <person name="Luo Y.B."/>
            <person name="Tsai W.C."/>
            <person name="Van de Peer Y."/>
            <person name="Liu Z.J."/>
        </authorList>
    </citation>
    <scope>NUCLEOTIDE SEQUENCE [LARGE SCALE GENOMIC DNA]</scope>
    <source>
        <strain evidence="2">cv. Shenzhen</strain>
        <tissue evidence="1">Stem</tissue>
    </source>
</reference>
<dbReference type="AlphaFoldDB" id="A0A2I0BBQ4"/>
<gene>
    <name evidence="1" type="ORF">AXF42_Ash013344</name>
</gene>
<evidence type="ECO:0000313" key="1">
    <source>
        <dbReference type="EMBL" id="PKA65223.1"/>
    </source>
</evidence>
<protein>
    <submittedName>
        <fullName evidence="1">Uncharacterized protein</fullName>
    </submittedName>
</protein>
<sequence length="78" mass="8628">MLGVHITRIKNSPLQGLVSNNGGRYKSLAKSSSFYSNLHIVSFPLFANSASIENWICDILKNSKKLKLKDCNFAIDLG</sequence>
<accession>A0A2I0BBQ4</accession>
<proteinExistence type="predicted"/>
<dbReference type="EMBL" id="KZ451896">
    <property type="protein sequence ID" value="PKA65223.1"/>
    <property type="molecule type" value="Genomic_DNA"/>
</dbReference>
<name>A0A2I0BBQ4_9ASPA</name>
<keyword evidence="2" id="KW-1185">Reference proteome</keyword>